<feature type="compositionally biased region" description="Basic and acidic residues" evidence="1">
    <location>
        <begin position="59"/>
        <end position="71"/>
    </location>
</feature>
<comment type="caution">
    <text evidence="2">The sequence shown here is derived from an EMBL/GenBank/DDBJ whole genome shotgun (WGS) entry which is preliminary data.</text>
</comment>
<proteinExistence type="predicted"/>
<name>A0A4C1Y1X7_EUMVA</name>
<evidence type="ECO:0000256" key="1">
    <source>
        <dbReference type="SAM" id="MobiDB-lite"/>
    </source>
</evidence>
<keyword evidence="3" id="KW-1185">Reference proteome</keyword>
<evidence type="ECO:0000313" key="3">
    <source>
        <dbReference type="Proteomes" id="UP000299102"/>
    </source>
</evidence>
<reference evidence="2 3" key="1">
    <citation type="journal article" date="2019" name="Commun. Biol.">
        <title>The bagworm genome reveals a unique fibroin gene that provides high tensile strength.</title>
        <authorList>
            <person name="Kono N."/>
            <person name="Nakamura H."/>
            <person name="Ohtoshi R."/>
            <person name="Tomita M."/>
            <person name="Numata K."/>
            <person name="Arakawa K."/>
        </authorList>
    </citation>
    <scope>NUCLEOTIDE SEQUENCE [LARGE SCALE GENOMIC DNA]</scope>
</reference>
<dbReference type="AlphaFoldDB" id="A0A4C1Y1X7"/>
<evidence type="ECO:0000313" key="2">
    <source>
        <dbReference type="EMBL" id="GBP69916.1"/>
    </source>
</evidence>
<feature type="region of interest" description="Disordered" evidence="1">
    <location>
        <begin position="20"/>
        <end position="71"/>
    </location>
</feature>
<dbReference type="Proteomes" id="UP000299102">
    <property type="component" value="Unassembled WGS sequence"/>
</dbReference>
<organism evidence="2 3">
    <name type="scientific">Eumeta variegata</name>
    <name type="common">Bagworm moth</name>
    <name type="synonym">Eumeta japonica</name>
    <dbReference type="NCBI Taxonomy" id="151549"/>
    <lineage>
        <taxon>Eukaryota</taxon>
        <taxon>Metazoa</taxon>
        <taxon>Ecdysozoa</taxon>
        <taxon>Arthropoda</taxon>
        <taxon>Hexapoda</taxon>
        <taxon>Insecta</taxon>
        <taxon>Pterygota</taxon>
        <taxon>Neoptera</taxon>
        <taxon>Endopterygota</taxon>
        <taxon>Lepidoptera</taxon>
        <taxon>Glossata</taxon>
        <taxon>Ditrysia</taxon>
        <taxon>Tineoidea</taxon>
        <taxon>Psychidae</taxon>
        <taxon>Oiketicinae</taxon>
        <taxon>Eumeta</taxon>
    </lineage>
</organism>
<sequence>MLPIWEFLPRRWALRLSSRDGSSRDLMRAQSLSRGLNRQTPISRDQGKTTRITKRQRRAERPRAHTHTDRRFRAGAAFLQRRRPPDENFNYYDLNA</sequence>
<accession>A0A4C1Y1X7</accession>
<protein>
    <submittedName>
        <fullName evidence="2">Uncharacterized protein</fullName>
    </submittedName>
</protein>
<feature type="compositionally biased region" description="Polar residues" evidence="1">
    <location>
        <begin position="30"/>
        <end position="43"/>
    </location>
</feature>
<gene>
    <name evidence="2" type="ORF">EVAR_83234_1</name>
</gene>
<dbReference type="EMBL" id="BGZK01001056">
    <property type="protein sequence ID" value="GBP69916.1"/>
    <property type="molecule type" value="Genomic_DNA"/>
</dbReference>